<evidence type="ECO:0000313" key="1">
    <source>
        <dbReference type="EMBL" id="QHT26187.1"/>
    </source>
</evidence>
<organism evidence="1">
    <name type="scientific">viral metagenome</name>
    <dbReference type="NCBI Taxonomy" id="1070528"/>
    <lineage>
        <taxon>unclassified sequences</taxon>
        <taxon>metagenomes</taxon>
        <taxon>organismal metagenomes</taxon>
    </lineage>
</organism>
<dbReference type="EMBL" id="MN739780">
    <property type="protein sequence ID" value="QHT26187.1"/>
    <property type="molecule type" value="Genomic_DNA"/>
</dbReference>
<sequence>MSIEIAELRTQFRNQLLMTKNTFEKLNRFTEVNNLESTLFLTKEELINKEFENHLKLLTEKTTLDEIRKLLLSYYNWINHETIKTDVLAPKLTNRTFLVAWTIVSFPQFVLDLTLEDLHKMTDDNIKSRVFRQSSSLIYSLKNLIQTDNPIDYVNFIVNVNSYSNAYSQFINVDKVAKVTEFMKQWYEVGKNIILVSNSTNYDDLTKQMCINEISNLRNKIVDHIKDIVPDFDTEILKQYEEMHNKVENTMHTVYKKMLLDDLVKKEYNVVTKVIDEIKKSFFVFDKSLESQLNDILDIEILIKQHKNNILTKESVMNLGNYFVKLINSLEAPAAVKTTNSKWELIKSEGDELICDMLIFVLNEIEDIKQNIINIQICLSLGFSPF</sequence>
<dbReference type="AlphaFoldDB" id="A0A6C0EAH4"/>
<accession>A0A6C0EAH4</accession>
<proteinExistence type="predicted"/>
<reference evidence="1" key="1">
    <citation type="journal article" date="2020" name="Nature">
        <title>Giant virus diversity and host interactions through global metagenomics.</title>
        <authorList>
            <person name="Schulz F."/>
            <person name="Roux S."/>
            <person name="Paez-Espino D."/>
            <person name="Jungbluth S."/>
            <person name="Walsh D.A."/>
            <person name="Denef V.J."/>
            <person name="McMahon K.D."/>
            <person name="Konstantinidis K.T."/>
            <person name="Eloe-Fadrosh E.A."/>
            <person name="Kyrpides N.C."/>
            <person name="Woyke T."/>
        </authorList>
    </citation>
    <scope>NUCLEOTIDE SEQUENCE</scope>
    <source>
        <strain evidence="1">GVMAG-M-3300023179-27</strain>
    </source>
</reference>
<protein>
    <submittedName>
        <fullName evidence="1">Uncharacterized protein</fullName>
    </submittedName>
</protein>
<name>A0A6C0EAH4_9ZZZZ</name>